<keyword evidence="3" id="KW-1185">Reference proteome</keyword>
<dbReference type="InterPro" id="IPR040871">
    <property type="entry name" value="HopA1"/>
</dbReference>
<evidence type="ECO:0000313" key="2">
    <source>
        <dbReference type="EMBL" id="GGF97859.1"/>
    </source>
</evidence>
<dbReference type="Proteomes" id="UP000654257">
    <property type="component" value="Unassembled WGS sequence"/>
</dbReference>
<gene>
    <name evidence="2" type="ORF">GCM10007304_09750</name>
</gene>
<protein>
    <submittedName>
        <fullName evidence="2">Uncharacterized protein</fullName>
    </submittedName>
</protein>
<evidence type="ECO:0000256" key="1">
    <source>
        <dbReference type="SAM" id="MobiDB-lite"/>
    </source>
</evidence>
<sequence>MSRIDRDPATESAIADRLPRREISLPVTDVRVDGDRTTGSVMGARVLLDSPEPVLRISDSWPALSPGFYMVFGDERPRATGRDALWRVYLAADGIDAALDDFALAVGYLRTHGRRWQAKIASTPAVYPRTDAVTVYLDHTDRHHASMLADLVGSVTGRWNRVSAFVTELAPGVGFAQEPADPDPTRRGLSYGQHRASIVARAALTPGLDLAAALSAAGVDPVEYWRNSVADKHGVTEKHLVADKHSAPATPTLLAAPAASGSGHRVR</sequence>
<proteinExistence type="predicted"/>
<dbReference type="AlphaFoldDB" id="A0A917CW45"/>
<reference evidence="2" key="1">
    <citation type="journal article" date="2014" name="Int. J. Syst. Evol. Microbiol.">
        <title>Complete genome sequence of Corynebacterium casei LMG S-19264T (=DSM 44701T), isolated from a smear-ripened cheese.</title>
        <authorList>
            <consortium name="US DOE Joint Genome Institute (JGI-PGF)"/>
            <person name="Walter F."/>
            <person name="Albersmeier A."/>
            <person name="Kalinowski J."/>
            <person name="Ruckert C."/>
        </authorList>
    </citation>
    <scope>NUCLEOTIDE SEQUENCE</scope>
    <source>
        <strain evidence="2">CCM 7905</strain>
    </source>
</reference>
<organism evidence="2 3">
    <name type="scientific">Rhodococcoides trifolii</name>
    <dbReference type="NCBI Taxonomy" id="908250"/>
    <lineage>
        <taxon>Bacteria</taxon>
        <taxon>Bacillati</taxon>
        <taxon>Actinomycetota</taxon>
        <taxon>Actinomycetes</taxon>
        <taxon>Mycobacteriales</taxon>
        <taxon>Nocardiaceae</taxon>
        <taxon>Rhodococcoides</taxon>
    </lineage>
</organism>
<comment type="caution">
    <text evidence="2">The sequence shown here is derived from an EMBL/GenBank/DDBJ whole genome shotgun (WGS) entry which is preliminary data.</text>
</comment>
<dbReference type="EMBL" id="BMCU01000001">
    <property type="protein sequence ID" value="GGF97859.1"/>
    <property type="molecule type" value="Genomic_DNA"/>
</dbReference>
<feature type="compositionally biased region" description="Low complexity" evidence="1">
    <location>
        <begin position="247"/>
        <end position="259"/>
    </location>
</feature>
<feature type="region of interest" description="Disordered" evidence="1">
    <location>
        <begin position="246"/>
        <end position="267"/>
    </location>
</feature>
<reference evidence="2" key="2">
    <citation type="submission" date="2020-09" db="EMBL/GenBank/DDBJ databases">
        <authorList>
            <person name="Sun Q."/>
            <person name="Sedlacek I."/>
        </authorList>
    </citation>
    <scope>NUCLEOTIDE SEQUENCE</scope>
    <source>
        <strain evidence="2">CCM 7905</strain>
    </source>
</reference>
<name>A0A917CW45_9NOCA</name>
<accession>A0A917CW45</accession>
<dbReference type="Pfam" id="PF17914">
    <property type="entry name" value="HopA1"/>
    <property type="match status" value="1"/>
</dbReference>
<evidence type="ECO:0000313" key="3">
    <source>
        <dbReference type="Proteomes" id="UP000654257"/>
    </source>
</evidence>